<dbReference type="GO" id="GO:0005524">
    <property type="term" value="F:ATP binding"/>
    <property type="evidence" value="ECO:0007669"/>
    <property type="project" value="UniProtKB-KW"/>
</dbReference>
<feature type="domain" description="AMP-dependent synthetase/ligase" evidence="6">
    <location>
        <begin position="108"/>
        <end position="519"/>
    </location>
</feature>
<dbReference type="GO" id="GO:0005886">
    <property type="term" value="C:plasma membrane"/>
    <property type="evidence" value="ECO:0007669"/>
    <property type="project" value="TreeGrafter"/>
</dbReference>
<dbReference type="InterPro" id="IPR042099">
    <property type="entry name" value="ANL_N_sf"/>
</dbReference>
<keyword evidence="3" id="KW-0547">Nucleotide-binding</keyword>
<dbReference type="InterPro" id="IPR020845">
    <property type="entry name" value="AMP-binding_CS"/>
</dbReference>
<dbReference type="GO" id="GO:0004467">
    <property type="term" value="F:long-chain fatty acid-CoA ligase activity"/>
    <property type="evidence" value="ECO:0007669"/>
    <property type="project" value="UniProtKB-EC"/>
</dbReference>
<dbReference type="PANTHER" id="PTHR43272">
    <property type="entry name" value="LONG-CHAIN-FATTY-ACID--COA LIGASE"/>
    <property type="match status" value="1"/>
</dbReference>
<sequence length="693" mass="76086">MAYNTGPIPLYKVQKEPYTIEAPGCKPVENETIPRRHPKAKNGLLECPAPNVRSTFDILKRSVEKYGDEPAIGSRKLIKVHKEKKKIPKVVDGKTTEVEKEWSYFELSNYSYLTYKEYFQQILQVGAGLKKLGLSSDDRLHIFATTSPQWLSIAHACSSQSITIVTAYDTLGESGVEHSLVQSEANAMFVDPHLLKTVVNPLKKATSVKTLIYNNASHQPVPQSQIDDFKSSHPELNVLSFEEVRALGEENPTDPVLPKPESTFCIMYTSGSTGPPKGCPVSHAGFAAAVAGLYSVMEESVSHNEYVLAYLPLAHIFELVLENLVIFVGGTLGYGSPRTLSDTSMRNCAGDMRAFRPTVMVGVPQIWETIRKGVEGKVNSSNLLVRSAFWSAFHLKSFLVSQGLPFQTVFDNLVFNQVRSMTGGRLRFIVNGASGIASGTQHFMSMVVAPMMNGYGLTETCGNGVLGSPLQYTTEAIGPIPAAVEIKLVSLPDLDYTTTSDPPQGEILIRGLPVLREYFKNEEETSKAMTDDGWFRTGDIGQFDPNGHVRVIDRLKNLIKLQGGEYIALEKLEAIYRGAAFVQNIMVHGDSSSPRPIAVVLPNEKVLADKAKELGVAEKDMHGDKKVKDAVLKSLQSVAKKNGLSSMETVQGVVLVDDEWTPGNGLVTATQKVNRRAVKEKYKKEIEKCVGSE</sequence>
<evidence type="ECO:0000313" key="8">
    <source>
        <dbReference type="Proteomes" id="UP001321749"/>
    </source>
</evidence>
<evidence type="ECO:0000259" key="6">
    <source>
        <dbReference type="Pfam" id="PF00501"/>
    </source>
</evidence>
<evidence type="ECO:0000313" key="7">
    <source>
        <dbReference type="EMBL" id="KAK4461589.1"/>
    </source>
</evidence>
<organism evidence="7 8">
    <name type="scientific">Cladorrhinum samala</name>
    <dbReference type="NCBI Taxonomy" id="585594"/>
    <lineage>
        <taxon>Eukaryota</taxon>
        <taxon>Fungi</taxon>
        <taxon>Dikarya</taxon>
        <taxon>Ascomycota</taxon>
        <taxon>Pezizomycotina</taxon>
        <taxon>Sordariomycetes</taxon>
        <taxon>Sordariomycetidae</taxon>
        <taxon>Sordariales</taxon>
        <taxon>Podosporaceae</taxon>
        <taxon>Cladorrhinum</taxon>
    </lineage>
</organism>
<dbReference type="Gene3D" id="3.40.50.12780">
    <property type="entry name" value="N-terminal domain of ligase-like"/>
    <property type="match status" value="1"/>
</dbReference>
<proteinExistence type="inferred from homology"/>
<comment type="similarity">
    <text evidence="1">Belongs to the ATP-dependent AMP-binding enzyme family.</text>
</comment>
<dbReference type="InterPro" id="IPR000873">
    <property type="entry name" value="AMP-dep_synth/lig_dom"/>
</dbReference>
<evidence type="ECO:0000256" key="2">
    <source>
        <dbReference type="ARBA" id="ARBA00022598"/>
    </source>
</evidence>
<comment type="caution">
    <text evidence="7">The sequence shown here is derived from an EMBL/GenBank/DDBJ whole genome shotgun (WGS) entry which is preliminary data.</text>
</comment>
<evidence type="ECO:0000256" key="4">
    <source>
        <dbReference type="ARBA" id="ARBA00022840"/>
    </source>
</evidence>
<comment type="catalytic activity">
    <reaction evidence="5">
        <text>a long-chain fatty acid + ATP + CoA = a long-chain fatty acyl-CoA + AMP + diphosphate</text>
        <dbReference type="Rhea" id="RHEA:15421"/>
        <dbReference type="ChEBI" id="CHEBI:30616"/>
        <dbReference type="ChEBI" id="CHEBI:33019"/>
        <dbReference type="ChEBI" id="CHEBI:57287"/>
        <dbReference type="ChEBI" id="CHEBI:57560"/>
        <dbReference type="ChEBI" id="CHEBI:83139"/>
        <dbReference type="ChEBI" id="CHEBI:456215"/>
        <dbReference type="EC" id="6.2.1.3"/>
    </reaction>
</comment>
<dbReference type="GO" id="GO:0005811">
    <property type="term" value="C:lipid droplet"/>
    <property type="evidence" value="ECO:0007669"/>
    <property type="project" value="TreeGrafter"/>
</dbReference>
<keyword evidence="4" id="KW-0067">ATP-binding</keyword>
<dbReference type="Proteomes" id="UP001321749">
    <property type="component" value="Unassembled WGS sequence"/>
</dbReference>
<gene>
    <name evidence="7" type="ORF">QBC42DRAFT_203346</name>
</gene>
<evidence type="ECO:0000256" key="5">
    <source>
        <dbReference type="ARBA" id="ARBA00036813"/>
    </source>
</evidence>
<evidence type="ECO:0000256" key="3">
    <source>
        <dbReference type="ARBA" id="ARBA00022741"/>
    </source>
</evidence>
<evidence type="ECO:0000256" key="1">
    <source>
        <dbReference type="ARBA" id="ARBA00006432"/>
    </source>
</evidence>
<dbReference type="EMBL" id="MU864988">
    <property type="protein sequence ID" value="KAK4461589.1"/>
    <property type="molecule type" value="Genomic_DNA"/>
</dbReference>
<accession>A0AAV9HNG5</accession>
<dbReference type="AlphaFoldDB" id="A0AAV9HNG5"/>
<keyword evidence="8" id="KW-1185">Reference proteome</keyword>
<reference evidence="7" key="2">
    <citation type="submission" date="2023-06" db="EMBL/GenBank/DDBJ databases">
        <authorList>
            <consortium name="Lawrence Berkeley National Laboratory"/>
            <person name="Mondo S.J."/>
            <person name="Hensen N."/>
            <person name="Bonometti L."/>
            <person name="Westerberg I."/>
            <person name="Brannstrom I.O."/>
            <person name="Guillou S."/>
            <person name="Cros-Aarteil S."/>
            <person name="Calhoun S."/>
            <person name="Haridas S."/>
            <person name="Kuo A."/>
            <person name="Pangilinan J."/>
            <person name="Riley R."/>
            <person name="Labutti K."/>
            <person name="Andreopoulos B."/>
            <person name="Lipzen A."/>
            <person name="Chen C."/>
            <person name="Yanf M."/>
            <person name="Daum C."/>
            <person name="Ng V."/>
            <person name="Clum A."/>
            <person name="Steindorff A."/>
            <person name="Ohm R."/>
            <person name="Martin F."/>
            <person name="Silar P."/>
            <person name="Natvig D."/>
            <person name="Lalanne C."/>
            <person name="Gautier V."/>
            <person name="Ament-Velasquez S.L."/>
            <person name="Kruys A."/>
            <person name="Hutchinson M.I."/>
            <person name="Powell A.J."/>
            <person name="Barry K."/>
            <person name="Miller A.N."/>
            <person name="Grigoriev I.V."/>
            <person name="Debuchy R."/>
            <person name="Gladieux P."/>
            <person name="Thoren M.H."/>
            <person name="Johannesson H."/>
        </authorList>
    </citation>
    <scope>NUCLEOTIDE SEQUENCE</scope>
    <source>
        <strain evidence="7">PSN324</strain>
    </source>
</reference>
<dbReference type="GO" id="GO:0035336">
    <property type="term" value="P:long-chain fatty-acyl-CoA metabolic process"/>
    <property type="evidence" value="ECO:0007669"/>
    <property type="project" value="TreeGrafter"/>
</dbReference>
<protein>
    <submittedName>
        <fullName evidence="7">Long-chain-fatty-acid--CoA ligase</fullName>
    </submittedName>
</protein>
<keyword evidence="2 7" id="KW-0436">Ligase</keyword>
<name>A0AAV9HNG5_9PEZI</name>
<dbReference type="GO" id="GO:0005783">
    <property type="term" value="C:endoplasmic reticulum"/>
    <property type="evidence" value="ECO:0007669"/>
    <property type="project" value="TreeGrafter"/>
</dbReference>
<dbReference type="Pfam" id="PF00501">
    <property type="entry name" value="AMP-binding"/>
    <property type="match status" value="1"/>
</dbReference>
<dbReference type="PANTHER" id="PTHR43272:SF83">
    <property type="entry name" value="ACYL-COA SYNTHETASE LONG-CHAIN, ISOFORM J"/>
    <property type="match status" value="1"/>
</dbReference>
<dbReference type="PROSITE" id="PS00455">
    <property type="entry name" value="AMP_BINDING"/>
    <property type="match status" value="1"/>
</dbReference>
<dbReference type="SUPFAM" id="SSF56801">
    <property type="entry name" value="Acetyl-CoA synthetase-like"/>
    <property type="match status" value="1"/>
</dbReference>
<reference evidence="7" key="1">
    <citation type="journal article" date="2023" name="Mol. Phylogenet. Evol.">
        <title>Genome-scale phylogeny and comparative genomics of the fungal order Sordariales.</title>
        <authorList>
            <person name="Hensen N."/>
            <person name="Bonometti L."/>
            <person name="Westerberg I."/>
            <person name="Brannstrom I.O."/>
            <person name="Guillou S."/>
            <person name="Cros-Aarteil S."/>
            <person name="Calhoun S."/>
            <person name="Haridas S."/>
            <person name="Kuo A."/>
            <person name="Mondo S."/>
            <person name="Pangilinan J."/>
            <person name="Riley R."/>
            <person name="LaButti K."/>
            <person name="Andreopoulos B."/>
            <person name="Lipzen A."/>
            <person name="Chen C."/>
            <person name="Yan M."/>
            <person name="Daum C."/>
            <person name="Ng V."/>
            <person name="Clum A."/>
            <person name="Steindorff A."/>
            <person name="Ohm R.A."/>
            <person name="Martin F."/>
            <person name="Silar P."/>
            <person name="Natvig D.O."/>
            <person name="Lalanne C."/>
            <person name="Gautier V."/>
            <person name="Ament-Velasquez S.L."/>
            <person name="Kruys A."/>
            <person name="Hutchinson M.I."/>
            <person name="Powell A.J."/>
            <person name="Barry K."/>
            <person name="Miller A.N."/>
            <person name="Grigoriev I.V."/>
            <person name="Debuchy R."/>
            <person name="Gladieux P."/>
            <person name="Hiltunen Thoren M."/>
            <person name="Johannesson H."/>
        </authorList>
    </citation>
    <scope>NUCLEOTIDE SEQUENCE</scope>
    <source>
        <strain evidence="7">PSN324</strain>
    </source>
</reference>